<organism evidence="2 3">
    <name type="scientific">Streptomyces viridochromogenes Tue57</name>
    <dbReference type="NCBI Taxonomy" id="1160705"/>
    <lineage>
        <taxon>Bacteria</taxon>
        <taxon>Bacillati</taxon>
        <taxon>Actinomycetota</taxon>
        <taxon>Actinomycetes</taxon>
        <taxon>Kitasatosporales</taxon>
        <taxon>Streptomycetaceae</taxon>
        <taxon>Streptomyces</taxon>
    </lineage>
</organism>
<proteinExistence type="predicted"/>
<dbReference type="Proteomes" id="UP000011205">
    <property type="component" value="Unassembled WGS sequence"/>
</dbReference>
<evidence type="ECO:0000256" key="1">
    <source>
        <dbReference type="SAM" id="MobiDB-lite"/>
    </source>
</evidence>
<dbReference type="PATRIC" id="fig|1160705.3.peg.2387"/>
<reference evidence="2 3" key="1">
    <citation type="journal article" date="2013" name="Genome Announc.">
        <title>Draft Genome Sequence of Streptomyces viridochromogenes Strain Tu57, Producer of Avilamycin.</title>
        <authorList>
            <person name="Gruning B.A."/>
            <person name="Erxleben A."/>
            <person name="Hahnlein A."/>
            <person name="Gunther S."/>
        </authorList>
    </citation>
    <scope>NUCLEOTIDE SEQUENCE [LARGE SCALE GENOMIC DNA]</scope>
    <source>
        <strain evidence="2 3">Tue57</strain>
    </source>
</reference>
<protein>
    <submittedName>
        <fullName evidence="2">Putative MOSC domain-containing protein</fullName>
    </submittedName>
</protein>
<feature type="compositionally biased region" description="Polar residues" evidence="1">
    <location>
        <begin position="10"/>
        <end position="31"/>
    </location>
</feature>
<feature type="region of interest" description="Disordered" evidence="1">
    <location>
        <begin position="1"/>
        <end position="31"/>
    </location>
</feature>
<sequence length="55" mass="6044">MKHSPLTVAVVSSNGTSSFTKPKRGSPSQPNLRQVHLIHAELFDEVLRSTTSRRG</sequence>
<dbReference type="EMBL" id="AMLP01000078">
    <property type="protein sequence ID" value="ELS56644.1"/>
    <property type="molecule type" value="Genomic_DNA"/>
</dbReference>
<comment type="caution">
    <text evidence="2">The sequence shown here is derived from an EMBL/GenBank/DDBJ whole genome shotgun (WGS) entry which is preliminary data.</text>
</comment>
<dbReference type="AlphaFoldDB" id="L8PK91"/>
<evidence type="ECO:0000313" key="2">
    <source>
        <dbReference type="EMBL" id="ELS56644.1"/>
    </source>
</evidence>
<gene>
    <name evidence="2" type="ORF">STVIR_2405</name>
</gene>
<evidence type="ECO:0000313" key="3">
    <source>
        <dbReference type="Proteomes" id="UP000011205"/>
    </source>
</evidence>
<name>L8PK91_STRVR</name>
<accession>L8PK91</accession>